<comment type="caution">
    <text evidence="3">The sequence shown here is derived from an EMBL/GenBank/DDBJ whole genome shotgun (WGS) entry which is preliminary data.</text>
</comment>
<evidence type="ECO:0000256" key="1">
    <source>
        <dbReference type="SAM" id="SignalP"/>
    </source>
</evidence>
<dbReference type="EMBL" id="CAKOGP040001113">
    <property type="protein sequence ID" value="CAJ1943475.1"/>
    <property type="molecule type" value="Genomic_DNA"/>
</dbReference>
<dbReference type="InterPro" id="IPR036291">
    <property type="entry name" value="NAD(P)-bd_dom_sf"/>
</dbReference>
<feature type="domain" description="NAD(P)-binding" evidence="2">
    <location>
        <begin position="36"/>
        <end position="260"/>
    </location>
</feature>
<keyword evidence="4" id="KW-1185">Reference proteome</keyword>
<dbReference type="SUPFAM" id="SSF51735">
    <property type="entry name" value="NAD(P)-binding Rossmann-fold domains"/>
    <property type="match status" value="1"/>
</dbReference>
<gene>
    <name evidence="3" type="ORF">CYCCA115_LOCUS8459</name>
</gene>
<dbReference type="PANTHER" id="PTHR14194">
    <property type="entry name" value="NITROGEN METABOLIC REGULATION PROTEIN NMR-RELATED"/>
    <property type="match status" value="1"/>
</dbReference>
<reference evidence="3" key="1">
    <citation type="submission" date="2023-08" db="EMBL/GenBank/DDBJ databases">
        <authorList>
            <person name="Audoor S."/>
            <person name="Bilcke G."/>
        </authorList>
    </citation>
    <scope>NUCLEOTIDE SEQUENCE</scope>
</reference>
<dbReference type="PANTHER" id="PTHR14194:SF86">
    <property type="entry name" value="OS05G0110300 PROTEIN"/>
    <property type="match status" value="1"/>
</dbReference>
<name>A0AAD2CTM9_9STRA</name>
<feature type="chain" id="PRO_5042051416" description="NAD(P)-binding domain-containing protein" evidence="1">
    <location>
        <begin position="25"/>
        <end position="307"/>
    </location>
</feature>
<protein>
    <recommendedName>
        <fullName evidence="2">NAD(P)-binding domain-containing protein</fullName>
    </recommendedName>
</protein>
<dbReference type="Pfam" id="PF13460">
    <property type="entry name" value="NAD_binding_10"/>
    <property type="match status" value="1"/>
</dbReference>
<evidence type="ECO:0000313" key="4">
    <source>
        <dbReference type="Proteomes" id="UP001295423"/>
    </source>
</evidence>
<proteinExistence type="predicted"/>
<sequence>MTTARGSALLLSSFLVLLLSFAESLAMSKKVVFISGAGGQTGQSLFRQCLEEPDYQAIGIVRSETSKQALLDAGGIPDPSCIQVADVTDREAIQKVVDQYSDNVAAFCICTSAKPAPTGETNEETGRPVFGFPNGDPEVVDWEGQKNQIDACPDGTHVVVCSTMGGTDPNHPLNNLGRIQNEDGSFSGGNIVKWKRKTEVYLMEQERLVYTIVHPGGLVNEPRGERRLVAGVDDDGTTGTDSRTVPREDVARVMLEAVKNRDAYVGRSFDLRAAPKEDDGEKVDTDFSALLDSLEGKNCDYSLGAIM</sequence>
<accession>A0AAD2CTM9</accession>
<dbReference type="InterPro" id="IPR044163">
    <property type="entry name" value="SARED1-like"/>
</dbReference>
<evidence type="ECO:0000313" key="3">
    <source>
        <dbReference type="EMBL" id="CAJ1943475.1"/>
    </source>
</evidence>
<organism evidence="3 4">
    <name type="scientific">Cylindrotheca closterium</name>
    <dbReference type="NCBI Taxonomy" id="2856"/>
    <lineage>
        <taxon>Eukaryota</taxon>
        <taxon>Sar</taxon>
        <taxon>Stramenopiles</taxon>
        <taxon>Ochrophyta</taxon>
        <taxon>Bacillariophyta</taxon>
        <taxon>Bacillariophyceae</taxon>
        <taxon>Bacillariophycidae</taxon>
        <taxon>Bacillariales</taxon>
        <taxon>Bacillariaceae</taxon>
        <taxon>Cylindrotheca</taxon>
    </lineage>
</organism>
<feature type="signal peptide" evidence="1">
    <location>
        <begin position="1"/>
        <end position="24"/>
    </location>
</feature>
<keyword evidence="1" id="KW-0732">Signal</keyword>
<dbReference type="AlphaFoldDB" id="A0AAD2CTM9"/>
<dbReference type="InterPro" id="IPR016040">
    <property type="entry name" value="NAD(P)-bd_dom"/>
</dbReference>
<evidence type="ECO:0000259" key="2">
    <source>
        <dbReference type="Pfam" id="PF13460"/>
    </source>
</evidence>
<dbReference type="Proteomes" id="UP001295423">
    <property type="component" value="Unassembled WGS sequence"/>
</dbReference>
<dbReference type="Gene3D" id="3.40.50.720">
    <property type="entry name" value="NAD(P)-binding Rossmann-like Domain"/>
    <property type="match status" value="1"/>
</dbReference>
<dbReference type="GO" id="GO:0016491">
    <property type="term" value="F:oxidoreductase activity"/>
    <property type="evidence" value="ECO:0007669"/>
    <property type="project" value="InterPro"/>
</dbReference>